<dbReference type="EMBL" id="JAULSO010000001">
    <property type="protein sequence ID" value="KAK3693265.1"/>
    <property type="molecule type" value="Genomic_DNA"/>
</dbReference>
<evidence type="ECO:0000313" key="2">
    <source>
        <dbReference type="Proteomes" id="UP001270362"/>
    </source>
</evidence>
<name>A0AAE1CGA7_9PEZI</name>
<organism evidence="1 2">
    <name type="scientific">Podospora appendiculata</name>
    <dbReference type="NCBI Taxonomy" id="314037"/>
    <lineage>
        <taxon>Eukaryota</taxon>
        <taxon>Fungi</taxon>
        <taxon>Dikarya</taxon>
        <taxon>Ascomycota</taxon>
        <taxon>Pezizomycotina</taxon>
        <taxon>Sordariomycetes</taxon>
        <taxon>Sordariomycetidae</taxon>
        <taxon>Sordariales</taxon>
        <taxon>Podosporaceae</taxon>
        <taxon>Podospora</taxon>
    </lineage>
</organism>
<sequence length="177" mass="20009">MKGGRRSSLTGSPQGVADISLARCYDQENQRVLETVRVKRNYGILSRVPEAPGPRVRPVCPEARDLRDLQSRGFNDWPWGFRLPHYCAVTARDTGAWLRMIEIQTLPSRILAVSTADVEFHPENPPRGIRSNFRLKTNHLTELFVFEGHRRVLGDDTRIPPGRGKPLPDIYLLVTAG</sequence>
<protein>
    <submittedName>
        <fullName evidence="1">Uncharacterized protein</fullName>
    </submittedName>
</protein>
<accession>A0AAE1CGA7</accession>
<reference evidence="1" key="2">
    <citation type="submission" date="2023-06" db="EMBL/GenBank/DDBJ databases">
        <authorList>
            <consortium name="Lawrence Berkeley National Laboratory"/>
            <person name="Haridas S."/>
            <person name="Hensen N."/>
            <person name="Bonometti L."/>
            <person name="Westerberg I."/>
            <person name="Brannstrom I.O."/>
            <person name="Guillou S."/>
            <person name="Cros-Aarteil S."/>
            <person name="Calhoun S."/>
            <person name="Kuo A."/>
            <person name="Mondo S."/>
            <person name="Pangilinan J."/>
            <person name="Riley R."/>
            <person name="Labutti K."/>
            <person name="Andreopoulos B."/>
            <person name="Lipzen A."/>
            <person name="Chen C."/>
            <person name="Yanf M."/>
            <person name="Daum C."/>
            <person name="Ng V."/>
            <person name="Clum A."/>
            <person name="Steindorff A."/>
            <person name="Ohm R."/>
            <person name="Martin F."/>
            <person name="Silar P."/>
            <person name="Natvig D."/>
            <person name="Lalanne C."/>
            <person name="Gautier V."/>
            <person name="Ament-Velasquez S.L."/>
            <person name="Kruys A."/>
            <person name="Hutchinson M.I."/>
            <person name="Powell A.J."/>
            <person name="Barry K."/>
            <person name="Miller A.N."/>
            <person name="Grigoriev I.V."/>
            <person name="Debuchy R."/>
            <person name="Gladieux P."/>
            <person name="Thoren M.H."/>
            <person name="Johannesson H."/>
        </authorList>
    </citation>
    <scope>NUCLEOTIDE SEQUENCE</scope>
    <source>
        <strain evidence="1">CBS 314.62</strain>
    </source>
</reference>
<dbReference type="AlphaFoldDB" id="A0AAE1CGA7"/>
<comment type="caution">
    <text evidence="1">The sequence shown here is derived from an EMBL/GenBank/DDBJ whole genome shotgun (WGS) entry which is preliminary data.</text>
</comment>
<dbReference type="Proteomes" id="UP001270362">
    <property type="component" value="Unassembled WGS sequence"/>
</dbReference>
<proteinExistence type="predicted"/>
<evidence type="ECO:0000313" key="1">
    <source>
        <dbReference type="EMBL" id="KAK3693265.1"/>
    </source>
</evidence>
<keyword evidence="2" id="KW-1185">Reference proteome</keyword>
<reference evidence="1" key="1">
    <citation type="journal article" date="2023" name="Mol. Phylogenet. Evol.">
        <title>Genome-scale phylogeny and comparative genomics of the fungal order Sordariales.</title>
        <authorList>
            <person name="Hensen N."/>
            <person name="Bonometti L."/>
            <person name="Westerberg I."/>
            <person name="Brannstrom I.O."/>
            <person name="Guillou S."/>
            <person name="Cros-Aarteil S."/>
            <person name="Calhoun S."/>
            <person name="Haridas S."/>
            <person name="Kuo A."/>
            <person name="Mondo S."/>
            <person name="Pangilinan J."/>
            <person name="Riley R."/>
            <person name="LaButti K."/>
            <person name="Andreopoulos B."/>
            <person name="Lipzen A."/>
            <person name="Chen C."/>
            <person name="Yan M."/>
            <person name="Daum C."/>
            <person name="Ng V."/>
            <person name="Clum A."/>
            <person name="Steindorff A."/>
            <person name="Ohm R.A."/>
            <person name="Martin F."/>
            <person name="Silar P."/>
            <person name="Natvig D.O."/>
            <person name="Lalanne C."/>
            <person name="Gautier V."/>
            <person name="Ament-Velasquez S.L."/>
            <person name="Kruys A."/>
            <person name="Hutchinson M.I."/>
            <person name="Powell A.J."/>
            <person name="Barry K."/>
            <person name="Miller A.N."/>
            <person name="Grigoriev I.V."/>
            <person name="Debuchy R."/>
            <person name="Gladieux P."/>
            <person name="Hiltunen Thoren M."/>
            <person name="Johannesson H."/>
        </authorList>
    </citation>
    <scope>NUCLEOTIDE SEQUENCE</scope>
    <source>
        <strain evidence="1">CBS 314.62</strain>
    </source>
</reference>
<gene>
    <name evidence="1" type="ORF">B0T22DRAFT_532565</name>
</gene>